<accession>A0ABT9FJ31</accession>
<dbReference type="Proteomes" id="UP001177212">
    <property type="component" value="Unassembled WGS sequence"/>
</dbReference>
<proteinExistence type="predicted"/>
<reference evidence="1" key="1">
    <citation type="submission" date="2023-07" db="EMBL/GenBank/DDBJ databases">
        <title>Genome content predicts the carbon catabolic preferences of heterotrophic bacteria.</title>
        <authorList>
            <person name="Gralka M."/>
        </authorList>
    </citation>
    <scope>NUCLEOTIDE SEQUENCE</scope>
    <source>
        <strain evidence="1">4G09</strain>
    </source>
</reference>
<evidence type="ECO:0000313" key="2">
    <source>
        <dbReference type="Proteomes" id="UP001177212"/>
    </source>
</evidence>
<dbReference type="EMBL" id="JAUYVT010000026">
    <property type="protein sequence ID" value="MDP2566802.1"/>
    <property type="molecule type" value="Genomic_DNA"/>
</dbReference>
<sequence length="96" mass="11198">MTKFDRYLKAYFDLSDEFKNLDNETIRELVKGWEQSLKQIEDFVTSKKVTKSQMVSGLEQGLREIPEIICDLPSPIKEQALLMYNQAVLKTIPELE</sequence>
<evidence type="ECO:0000313" key="1">
    <source>
        <dbReference type="EMBL" id="MDP2566802.1"/>
    </source>
</evidence>
<name>A0ABT9FJ31_9GAMM</name>
<gene>
    <name evidence="1" type="ORF">Q8W34_19330</name>
</gene>
<organism evidence="1 2">
    <name type="scientific">Pseudoalteromonas marina</name>
    <dbReference type="NCBI Taxonomy" id="267375"/>
    <lineage>
        <taxon>Bacteria</taxon>
        <taxon>Pseudomonadati</taxon>
        <taxon>Pseudomonadota</taxon>
        <taxon>Gammaproteobacteria</taxon>
        <taxon>Alteromonadales</taxon>
        <taxon>Pseudoalteromonadaceae</taxon>
        <taxon>Pseudoalteromonas</taxon>
    </lineage>
</organism>
<keyword evidence="2" id="KW-1185">Reference proteome</keyword>
<protein>
    <submittedName>
        <fullName evidence="1">Uncharacterized protein</fullName>
    </submittedName>
</protein>
<comment type="caution">
    <text evidence="1">The sequence shown here is derived from an EMBL/GenBank/DDBJ whole genome shotgun (WGS) entry which is preliminary data.</text>
</comment>
<dbReference type="RefSeq" id="WP_010556392.1">
    <property type="nucleotide sequence ID" value="NZ_AHCB03000005.1"/>
</dbReference>